<name>A0A6J5NW28_9CAUD</name>
<reference evidence="1" key="1">
    <citation type="submission" date="2020-04" db="EMBL/GenBank/DDBJ databases">
        <authorList>
            <person name="Chiriac C."/>
            <person name="Salcher M."/>
            <person name="Ghai R."/>
            <person name="Kavagutti S V."/>
        </authorList>
    </citation>
    <scope>NUCLEOTIDE SEQUENCE</scope>
</reference>
<sequence length="80" mass="8950">MYLVMSNKEPNVDWEQALRETLGVCGTVKQAYTIALFLGEISKPDSSYRKVLETVKVKGAYTLQQIGGEQAATIVKIKHY</sequence>
<organism evidence="1">
    <name type="scientific">uncultured Caudovirales phage</name>
    <dbReference type="NCBI Taxonomy" id="2100421"/>
    <lineage>
        <taxon>Viruses</taxon>
        <taxon>Duplodnaviria</taxon>
        <taxon>Heunggongvirae</taxon>
        <taxon>Uroviricota</taxon>
        <taxon>Caudoviricetes</taxon>
        <taxon>Peduoviridae</taxon>
        <taxon>Maltschvirus</taxon>
        <taxon>Maltschvirus maltsch</taxon>
    </lineage>
</organism>
<evidence type="ECO:0000313" key="1">
    <source>
        <dbReference type="EMBL" id="CAB4159434.1"/>
    </source>
</evidence>
<proteinExistence type="predicted"/>
<accession>A0A6J5NW28</accession>
<gene>
    <name evidence="1" type="ORF">UFOVP699_170</name>
</gene>
<protein>
    <submittedName>
        <fullName evidence="1">Uncharacterized protein</fullName>
    </submittedName>
</protein>
<dbReference type="EMBL" id="LR796670">
    <property type="protein sequence ID" value="CAB4159434.1"/>
    <property type="molecule type" value="Genomic_DNA"/>
</dbReference>